<dbReference type="Pfam" id="PF00027">
    <property type="entry name" value="cNMP_binding"/>
    <property type="match status" value="1"/>
</dbReference>
<dbReference type="InterPro" id="IPR014710">
    <property type="entry name" value="RmlC-like_jellyroll"/>
</dbReference>
<evidence type="ECO:0000259" key="1">
    <source>
        <dbReference type="PROSITE" id="PS50042"/>
    </source>
</evidence>
<dbReference type="InterPro" id="IPR018490">
    <property type="entry name" value="cNMP-bd_dom_sf"/>
</dbReference>
<feature type="domain" description="Cyclic nucleotide-binding" evidence="1">
    <location>
        <begin position="38"/>
        <end position="118"/>
    </location>
</feature>
<dbReference type="CDD" id="cd00038">
    <property type="entry name" value="CAP_ED"/>
    <property type="match status" value="1"/>
</dbReference>
<comment type="caution">
    <text evidence="2">The sequence shown here is derived from an EMBL/GenBank/DDBJ whole genome shotgun (WGS) entry which is preliminary data.</text>
</comment>
<keyword evidence="3" id="KW-1185">Reference proteome</keyword>
<dbReference type="Gene3D" id="2.60.120.10">
    <property type="entry name" value="Jelly Rolls"/>
    <property type="match status" value="1"/>
</dbReference>
<accession>A0ABV5J0T4</accession>
<gene>
    <name evidence="2" type="ORF">ACFFUR_01255</name>
</gene>
<proteinExistence type="predicted"/>
<dbReference type="EMBL" id="JBHMEW010000008">
    <property type="protein sequence ID" value="MFB9210420.1"/>
    <property type="molecule type" value="Genomic_DNA"/>
</dbReference>
<evidence type="ECO:0000313" key="2">
    <source>
        <dbReference type="EMBL" id="MFB9210420.1"/>
    </source>
</evidence>
<name>A0ABV5J0T4_9BACT</name>
<dbReference type="PROSITE" id="PS50042">
    <property type="entry name" value="CNMP_BINDING_3"/>
    <property type="match status" value="1"/>
</dbReference>
<reference evidence="2 3" key="1">
    <citation type="submission" date="2024-09" db="EMBL/GenBank/DDBJ databases">
        <authorList>
            <person name="Sun Q."/>
            <person name="Mori K."/>
        </authorList>
    </citation>
    <scope>NUCLEOTIDE SEQUENCE [LARGE SCALE GENOMIC DNA]</scope>
    <source>
        <strain evidence="2 3">CECT 7682</strain>
    </source>
</reference>
<protein>
    <submittedName>
        <fullName evidence="2">Crp/Fnr family transcriptional regulator</fullName>
    </submittedName>
</protein>
<sequence length="193" mass="22283">MKDPHYLLEQKIENSIKLSPPEKELIKSSFNFISKGKNEHLMKSGETSRHLYFIVKGYVRTYHVNETGEEVTTSLAGEGDLMASFESFLKEIPSHENIQCVTSCELLKISREGYNNLFKEVLHWPEFCKGVYEKYILKMGQRLLGMQKWSASERYEKLLESDPKLVGEIPVKYLASYIGVKPQSLSRIRADIK</sequence>
<evidence type="ECO:0000313" key="3">
    <source>
        <dbReference type="Proteomes" id="UP001589654"/>
    </source>
</evidence>
<dbReference type="RefSeq" id="WP_290246677.1">
    <property type="nucleotide sequence ID" value="NZ_JAUFQT010000001.1"/>
</dbReference>
<dbReference type="SUPFAM" id="SSF51206">
    <property type="entry name" value="cAMP-binding domain-like"/>
    <property type="match status" value="1"/>
</dbReference>
<organism evidence="2 3">
    <name type="scientific">Echinicola jeungdonensis</name>
    <dbReference type="NCBI Taxonomy" id="709343"/>
    <lineage>
        <taxon>Bacteria</taxon>
        <taxon>Pseudomonadati</taxon>
        <taxon>Bacteroidota</taxon>
        <taxon>Cytophagia</taxon>
        <taxon>Cytophagales</taxon>
        <taxon>Cyclobacteriaceae</taxon>
        <taxon>Echinicola</taxon>
    </lineage>
</organism>
<dbReference type="InterPro" id="IPR000595">
    <property type="entry name" value="cNMP-bd_dom"/>
</dbReference>
<dbReference type="Proteomes" id="UP001589654">
    <property type="component" value="Unassembled WGS sequence"/>
</dbReference>